<dbReference type="InterPro" id="IPR026444">
    <property type="entry name" value="Secre_tail"/>
</dbReference>
<dbReference type="InterPro" id="IPR013783">
    <property type="entry name" value="Ig-like_fold"/>
</dbReference>
<evidence type="ECO:0000313" key="3">
    <source>
        <dbReference type="EMBL" id="QDO93343.1"/>
    </source>
</evidence>
<accession>A0A516GPB8</accession>
<dbReference type="SUPFAM" id="SSF49265">
    <property type="entry name" value="Fibronectin type III"/>
    <property type="match status" value="1"/>
</dbReference>
<evidence type="ECO:0000259" key="2">
    <source>
        <dbReference type="PROSITE" id="PS50853"/>
    </source>
</evidence>
<protein>
    <submittedName>
        <fullName evidence="3">T9SS type A sorting domain-containing protein</fullName>
    </submittedName>
</protein>
<dbReference type="OrthoDB" id="9792152at2"/>
<feature type="domain" description="Fibronectin type-III" evidence="2">
    <location>
        <begin position="781"/>
        <end position="872"/>
    </location>
</feature>
<dbReference type="InterPro" id="IPR024079">
    <property type="entry name" value="MetalloPept_cat_dom_sf"/>
</dbReference>
<reference evidence="3 4" key="1">
    <citation type="submission" date="2019-07" db="EMBL/GenBank/DDBJ databases">
        <title>Genome sequencing for Formosa sp. PS13.</title>
        <authorList>
            <person name="Park S.-J."/>
        </authorList>
    </citation>
    <scope>NUCLEOTIDE SEQUENCE [LARGE SCALE GENOMIC DNA]</scope>
    <source>
        <strain evidence="3 4">PS13</strain>
    </source>
</reference>
<dbReference type="AlphaFoldDB" id="A0A516GPB8"/>
<dbReference type="PROSITE" id="PS50853">
    <property type="entry name" value="FN3"/>
    <property type="match status" value="1"/>
</dbReference>
<proteinExistence type="predicted"/>
<dbReference type="Pfam" id="PF20009">
    <property type="entry name" value="GEVED"/>
    <property type="match status" value="1"/>
</dbReference>
<dbReference type="Gene3D" id="3.40.390.10">
    <property type="entry name" value="Collagenase (Catalytic Domain)"/>
    <property type="match status" value="1"/>
</dbReference>
<evidence type="ECO:0000313" key="4">
    <source>
        <dbReference type="Proteomes" id="UP000319209"/>
    </source>
</evidence>
<dbReference type="SUPFAM" id="SSF55486">
    <property type="entry name" value="Metalloproteases ('zincins'), catalytic domain"/>
    <property type="match status" value="1"/>
</dbReference>
<sequence>MGYLNSRKLLMLLVVCFHFNFIFAQLSPRFWNKVTHNTFSKSKILNRKTHPTSYQIFNLDIDALKAALDQKTLNVDAKTVSGIVVDFPMSDGTFQQFKVSASPIMQPELAAKYPMIKTFKAIGVDDKSATMRFSITQNGLHAFSLSGQRSSEFIDPYIADGKTYMVYNRASLGLETQDFECLTQEDINLESLKTDQGSQALVTGDRTLRTFKLALSCNAKYGALFAGQGTTLQKKANILAQMVITINRVNEIYERDLAISLMLINRNDELLYFDLANDPWGTEFNTTTQQVISTTLGDESLYDIGHNFNTTKGGNSGCIGCVCVDAAAPYTGEISKGRGYTGAENPKGDAFDIDYVAHEMGHQFGAWHTMNTCSRSGNGKSEVEPASGSSIMGYSGICGENNVQENSDAHFNYVNIRDIYGAIQYGGLSTCATNISLENTAPIASAGKDYTIPVSTPFVLRGQATDVDGASSLTYNWSQNDPERAPDEGAPQSTWTVGPMYRSLLPTVSPNRYMPSLPNVIAGNLTPKWEVTPAVARTLNFALTVRDNGSGYPIGVGQVNTDLMSVTVVDGTPFRVVSPNTNSSWYVGMTREITWTEGETNVSPINSKYVNIKLSLDGGLTYPIPLALNVDNDGSETIIVPDYESETCRILVEAADNIFYDISDSDFSIAKSSPMFVLEQLDDDAFYTVCNNDTQLEIPFKYTTVSGFNELTTFSVTNLPTGVTASFNPTSAQEDTNVKLILNAFSEDAIGVFDINIIGVSSTLTHSEKATLDIKSTAIKAPELISPENEATELPEDFTLSWKASEYAFMYQVDLSTTINFSSNVTTFTTTETSYQLTNLEHLTDYYWRVRAVNTCAVSGNSTVYTFSTNTCIPCTSYGINNIESLQTSITAVNFNTVNNTSGKTGYSDFTAIETNIVRGRTYPLSVFVNTSGNFLTKTVVWIDWNNDCDFNDAQETYDLGEAFNVTNGITGNSPIDITVPLDAVLSENTIMRVTTKYRVSPESCDTEFDGEVEDYNLIVQPTLGLDTQMLTGLNVWPNPNKGSFIVSLGQSSIHKVELVLYDVRGRQVYFKTYENNNNSQSVNVGQLASGLYVLEVKNGAKKAIRKIVVE</sequence>
<dbReference type="Gene3D" id="2.60.40.10">
    <property type="entry name" value="Immunoglobulins"/>
    <property type="match status" value="2"/>
</dbReference>
<dbReference type="NCBIfam" id="TIGR04183">
    <property type="entry name" value="Por_Secre_tail"/>
    <property type="match status" value="1"/>
</dbReference>
<keyword evidence="4" id="KW-1185">Reference proteome</keyword>
<dbReference type="Pfam" id="PF13583">
    <property type="entry name" value="Reprolysin_4"/>
    <property type="match status" value="1"/>
</dbReference>
<dbReference type="InterPro" id="IPR036116">
    <property type="entry name" value="FN3_sf"/>
</dbReference>
<gene>
    <name evidence="3" type="ORF">FNB79_04925</name>
</gene>
<dbReference type="InterPro" id="IPR003961">
    <property type="entry name" value="FN3_dom"/>
</dbReference>
<dbReference type="GO" id="GO:0008237">
    <property type="term" value="F:metallopeptidase activity"/>
    <property type="evidence" value="ECO:0007669"/>
    <property type="project" value="InterPro"/>
</dbReference>
<dbReference type="EMBL" id="CP041637">
    <property type="protein sequence ID" value="QDO93343.1"/>
    <property type="molecule type" value="Genomic_DNA"/>
</dbReference>
<name>A0A516GPB8_9FLAO</name>
<dbReference type="KEGG" id="fop:FNB79_04925"/>
<keyword evidence="1" id="KW-0732">Signal</keyword>
<organism evidence="3 4">
    <name type="scientific">Formosa sediminum</name>
    <dbReference type="NCBI Taxonomy" id="2594004"/>
    <lineage>
        <taxon>Bacteria</taxon>
        <taxon>Pseudomonadati</taxon>
        <taxon>Bacteroidota</taxon>
        <taxon>Flavobacteriia</taxon>
        <taxon>Flavobacteriales</taxon>
        <taxon>Flavobacteriaceae</taxon>
        <taxon>Formosa</taxon>
    </lineage>
</organism>
<evidence type="ECO:0000256" key="1">
    <source>
        <dbReference type="ARBA" id="ARBA00022729"/>
    </source>
</evidence>
<dbReference type="Pfam" id="PF18962">
    <property type="entry name" value="Por_Secre_tail"/>
    <property type="match status" value="1"/>
</dbReference>
<dbReference type="RefSeq" id="WP_143380247.1">
    <property type="nucleotide sequence ID" value="NZ_CP041637.1"/>
</dbReference>
<dbReference type="Proteomes" id="UP000319209">
    <property type="component" value="Chromosome"/>
</dbReference>
<dbReference type="InterPro" id="IPR045474">
    <property type="entry name" value="GEVED"/>
</dbReference>